<sequence length="265" mass="31153">MAFSQHISKTFVFNCICWTKCEKEEAKTAVNVSTSVISESSIILELDTLRLLEFCARSKENIICVRVYDMQVTWITIDGCIWQRRVYGAFSRRQIGWIPIGLGDRFYYGCFSDAHIHILTQSSAIHCRLHDPSDYDFVETDTEFISIDRLIPLDESRYIIFRTKSLKAELWSYDEPRRNTHELQFSNTERVVDFHWHNSYLYSLTNNGEISKWRFLPKRRKQRVWIFTSHVNNCVRLISVAEHKFIIQAATRLVFDVVASSNSKT</sequence>
<protein>
    <submittedName>
        <fullName evidence="1">Uncharacterized protein</fullName>
    </submittedName>
</protein>
<dbReference type="SUPFAM" id="SSF50969">
    <property type="entry name" value="YVTN repeat-like/Quinoprotein amine dehydrogenase"/>
    <property type="match status" value="1"/>
</dbReference>
<proteinExistence type="predicted"/>
<name>A0A0B2VH83_TOXCA</name>
<dbReference type="OrthoDB" id="5873807at2759"/>
<dbReference type="AlphaFoldDB" id="A0A0B2VH83"/>
<reference evidence="1 2" key="1">
    <citation type="submission" date="2014-11" db="EMBL/GenBank/DDBJ databases">
        <title>Genetic blueprint of the zoonotic pathogen Toxocara canis.</title>
        <authorList>
            <person name="Zhu X.-Q."/>
            <person name="Korhonen P.K."/>
            <person name="Cai H."/>
            <person name="Young N.D."/>
            <person name="Nejsum P."/>
            <person name="von Samson-Himmelstjerna G."/>
            <person name="Boag P.R."/>
            <person name="Tan P."/>
            <person name="Li Q."/>
            <person name="Min J."/>
            <person name="Yang Y."/>
            <person name="Wang X."/>
            <person name="Fang X."/>
            <person name="Hall R.S."/>
            <person name="Hofmann A."/>
            <person name="Sternberg P.W."/>
            <person name="Jex A.R."/>
            <person name="Gasser R.B."/>
        </authorList>
    </citation>
    <scope>NUCLEOTIDE SEQUENCE [LARGE SCALE GENOMIC DNA]</scope>
    <source>
        <strain evidence="1">PN_DK_2014</strain>
    </source>
</reference>
<dbReference type="InterPro" id="IPR011044">
    <property type="entry name" value="Quino_amine_DH_bsu"/>
</dbReference>
<evidence type="ECO:0000313" key="1">
    <source>
        <dbReference type="EMBL" id="KHN80759.1"/>
    </source>
</evidence>
<organism evidence="1 2">
    <name type="scientific">Toxocara canis</name>
    <name type="common">Canine roundworm</name>
    <dbReference type="NCBI Taxonomy" id="6265"/>
    <lineage>
        <taxon>Eukaryota</taxon>
        <taxon>Metazoa</taxon>
        <taxon>Ecdysozoa</taxon>
        <taxon>Nematoda</taxon>
        <taxon>Chromadorea</taxon>
        <taxon>Rhabditida</taxon>
        <taxon>Spirurina</taxon>
        <taxon>Ascaridomorpha</taxon>
        <taxon>Ascaridoidea</taxon>
        <taxon>Toxocaridae</taxon>
        <taxon>Toxocara</taxon>
    </lineage>
</organism>
<dbReference type="Proteomes" id="UP000031036">
    <property type="component" value="Unassembled WGS sequence"/>
</dbReference>
<comment type="caution">
    <text evidence="1">The sequence shown here is derived from an EMBL/GenBank/DDBJ whole genome shotgun (WGS) entry which is preliminary data.</text>
</comment>
<keyword evidence="2" id="KW-1185">Reference proteome</keyword>
<dbReference type="EMBL" id="JPKZ01001678">
    <property type="protein sequence ID" value="KHN80759.1"/>
    <property type="molecule type" value="Genomic_DNA"/>
</dbReference>
<evidence type="ECO:0000313" key="2">
    <source>
        <dbReference type="Proteomes" id="UP000031036"/>
    </source>
</evidence>
<accession>A0A0B2VH83</accession>
<gene>
    <name evidence="1" type="ORF">Tcan_09821</name>
</gene>